<dbReference type="Pfam" id="PF19102">
    <property type="entry name" value="DUF5789"/>
    <property type="match status" value="1"/>
</dbReference>
<dbReference type="EMBL" id="BMPG01000002">
    <property type="protein sequence ID" value="GGL58235.1"/>
    <property type="molecule type" value="Genomic_DNA"/>
</dbReference>
<dbReference type="AlphaFoldDB" id="A0A830F380"/>
<sequence>MAAPPPTSDDDDDPAALAFGIAAVETHIEGADIEWPATSEEIVAATGDPDIPYNPHGSTVRLGEILDQTRQSTFDSRRDLLNALHPRFEEYRRSRSGGILGQLRSLLPF</sequence>
<dbReference type="InterPro" id="IPR043899">
    <property type="entry name" value="DUF5789"/>
</dbReference>
<name>A0A830F380_9EURY</name>
<dbReference type="RefSeq" id="WP_188977628.1">
    <property type="nucleotide sequence ID" value="NZ_BMPG01000002.1"/>
</dbReference>
<evidence type="ECO:0000313" key="1">
    <source>
        <dbReference type="EMBL" id="GGL58235.1"/>
    </source>
</evidence>
<protein>
    <submittedName>
        <fullName evidence="1">Uncharacterized protein</fullName>
    </submittedName>
</protein>
<dbReference type="Proteomes" id="UP000607197">
    <property type="component" value="Unassembled WGS sequence"/>
</dbReference>
<evidence type="ECO:0000313" key="2">
    <source>
        <dbReference type="Proteomes" id="UP000607197"/>
    </source>
</evidence>
<organism evidence="1 2">
    <name type="scientific">Halocalculus aciditolerans</name>
    <dbReference type="NCBI Taxonomy" id="1383812"/>
    <lineage>
        <taxon>Archaea</taxon>
        <taxon>Methanobacteriati</taxon>
        <taxon>Methanobacteriota</taxon>
        <taxon>Stenosarchaea group</taxon>
        <taxon>Halobacteria</taxon>
        <taxon>Halobacteriales</taxon>
        <taxon>Halobacteriaceae</taxon>
        <taxon>Halocalculus</taxon>
    </lineage>
</organism>
<reference evidence="1" key="2">
    <citation type="submission" date="2020-09" db="EMBL/GenBank/DDBJ databases">
        <authorList>
            <person name="Sun Q."/>
            <person name="Ohkuma M."/>
        </authorList>
    </citation>
    <scope>NUCLEOTIDE SEQUENCE</scope>
    <source>
        <strain evidence="1">JCM 19596</strain>
    </source>
</reference>
<keyword evidence="2" id="KW-1185">Reference proteome</keyword>
<accession>A0A830F380</accession>
<comment type="caution">
    <text evidence="1">The sequence shown here is derived from an EMBL/GenBank/DDBJ whole genome shotgun (WGS) entry which is preliminary data.</text>
</comment>
<dbReference type="OrthoDB" id="317711at2157"/>
<reference evidence="1" key="1">
    <citation type="journal article" date="2014" name="Int. J. Syst. Evol. Microbiol.">
        <title>Complete genome sequence of Corynebacterium casei LMG S-19264T (=DSM 44701T), isolated from a smear-ripened cheese.</title>
        <authorList>
            <consortium name="US DOE Joint Genome Institute (JGI-PGF)"/>
            <person name="Walter F."/>
            <person name="Albersmeier A."/>
            <person name="Kalinowski J."/>
            <person name="Ruckert C."/>
        </authorList>
    </citation>
    <scope>NUCLEOTIDE SEQUENCE</scope>
    <source>
        <strain evidence="1">JCM 19596</strain>
    </source>
</reference>
<proteinExistence type="predicted"/>
<gene>
    <name evidence="1" type="ORF">GCM10009039_15590</name>
</gene>